<organism evidence="1">
    <name type="scientific">uncultured Caudovirales phage</name>
    <dbReference type="NCBI Taxonomy" id="2100421"/>
    <lineage>
        <taxon>Viruses</taxon>
        <taxon>Duplodnaviria</taxon>
        <taxon>Heunggongvirae</taxon>
        <taxon>Uroviricota</taxon>
        <taxon>Caudoviricetes</taxon>
        <taxon>Peduoviridae</taxon>
        <taxon>Maltschvirus</taxon>
        <taxon>Maltschvirus maltsch</taxon>
    </lineage>
</organism>
<evidence type="ECO:0000313" key="5">
    <source>
        <dbReference type="EMBL" id="CAB5220582.1"/>
    </source>
</evidence>
<dbReference type="EMBL" id="LR796453">
    <property type="protein sequence ID" value="CAB4145701.1"/>
    <property type="molecule type" value="Genomic_DNA"/>
</dbReference>
<dbReference type="EMBL" id="LR798290">
    <property type="protein sequence ID" value="CAB5220582.1"/>
    <property type="molecule type" value="Genomic_DNA"/>
</dbReference>
<proteinExistence type="predicted"/>
<dbReference type="EMBL" id="LR796931">
    <property type="protein sequence ID" value="CAB4176479.1"/>
    <property type="molecule type" value="Genomic_DNA"/>
</dbReference>
<sequence>MASVSFSLSSRGMAEIRRGLMVDAAGVHKAVSAGLYEMATDIADDSEQLVPFKEGILQSSRVVVDNISGDRYSVEVSYGGNASDYALVQHENLSFKHTNGRSAKYLEKPFRARTKNFAQTLTAYTRKHYHLGTGR</sequence>
<dbReference type="EMBL" id="LR797535">
    <property type="protein sequence ID" value="CAB4223310.1"/>
    <property type="molecule type" value="Genomic_DNA"/>
</dbReference>
<accession>A0A6J5MHP9</accession>
<reference evidence="1" key="1">
    <citation type="submission" date="2020-04" db="EMBL/GenBank/DDBJ databases">
        <authorList>
            <person name="Chiriac C."/>
            <person name="Salcher M."/>
            <person name="Ghai R."/>
            <person name="Kavagutti S V."/>
        </authorList>
    </citation>
    <scope>NUCLEOTIDE SEQUENCE</scope>
</reference>
<protein>
    <submittedName>
        <fullName evidence="1">Uncharacterized protein</fullName>
    </submittedName>
</protein>
<gene>
    <name evidence="3" type="ORF">UFOVP1219_66</name>
    <name evidence="4" type="ORF">UFOVP1671_41</name>
    <name evidence="5" type="ORF">UFOVP358_66</name>
    <name evidence="1" type="ORF">UFOVP476_38</name>
    <name evidence="2" type="ORF">UFOVP986_37</name>
</gene>
<name>A0A6J5MHP9_9CAUD</name>
<evidence type="ECO:0000313" key="1">
    <source>
        <dbReference type="EMBL" id="CAB4145701.1"/>
    </source>
</evidence>
<evidence type="ECO:0000313" key="3">
    <source>
        <dbReference type="EMBL" id="CAB4191571.1"/>
    </source>
</evidence>
<evidence type="ECO:0000313" key="4">
    <source>
        <dbReference type="EMBL" id="CAB4223310.1"/>
    </source>
</evidence>
<evidence type="ECO:0000313" key="2">
    <source>
        <dbReference type="EMBL" id="CAB4176479.1"/>
    </source>
</evidence>
<dbReference type="EMBL" id="LR797169">
    <property type="protein sequence ID" value="CAB4191571.1"/>
    <property type="molecule type" value="Genomic_DNA"/>
</dbReference>